<proteinExistence type="predicted"/>
<dbReference type="RefSeq" id="WP_316426329.1">
    <property type="nucleotide sequence ID" value="NZ_CP130144.1"/>
</dbReference>
<feature type="transmembrane region" description="Helical" evidence="1">
    <location>
        <begin position="7"/>
        <end position="25"/>
    </location>
</feature>
<evidence type="ECO:0000313" key="2">
    <source>
        <dbReference type="EMBL" id="WNZ44139.1"/>
    </source>
</evidence>
<keyword evidence="1" id="KW-0812">Transmembrane</keyword>
<reference evidence="2" key="2">
    <citation type="submission" date="2023-07" db="EMBL/GenBank/DDBJ databases">
        <authorList>
            <person name="Bai X.-H."/>
            <person name="Wang H.-H."/>
            <person name="Wang J."/>
            <person name="Ma M.-Y."/>
            <person name="Hu H.-H."/>
            <person name="Song Z.-L."/>
            <person name="Ma H.-G."/>
            <person name="Fan Y."/>
            <person name="Du C.-Y."/>
            <person name="Xu J.-C."/>
        </authorList>
    </citation>
    <scope>NUCLEOTIDE SEQUENCE</scope>
    <source>
        <strain evidence="2">CZ1</strain>
    </source>
</reference>
<keyword evidence="1" id="KW-1133">Transmembrane helix</keyword>
<name>A0AA97ANK3_LEPBY</name>
<protein>
    <submittedName>
        <fullName evidence="2">Uncharacterized protein</fullName>
    </submittedName>
</protein>
<dbReference type="EMBL" id="CP130144">
    <property type="protein sequence ID" value="WNZ44139.1"/>
    <property type="molecule type" value="Genomic_DNA"/>
</dbReference>
<feature type="transmembrane region" description="Helical" evidence="1">
    <location>
        <begin position="37"/>
        <end position="58"/>
    </location>
</feature>
<accession>A0AA97ANK3</accession>
<dbReference type="AlphaFoldDB" id="A0AA97ANK3"/>
<gene>
    <name evidence="2" type="ORF">Q2T42_20115</name>
</gene>
<sequence>MFGLLRVVVWVSAVGFILFAVYQAQRGEQWQPLMQNAFIVIAAVVVVEGLSSLFFGGSTGATPTASPR</sequence>
<keyword evidence="1" id="KW-0472">Membrane</keyword>
<evidence type="ECO:0000256" key="1">
    <source>
        <dbReference type="SAM" id="Phobius"/>
    </source>
</evidence>
<reference evidence="2" key="1">
    <citation type="journal article" date="2023" name="Plants (Basel)">
        <title>Genomic Analysis of Leptolyngbya boryana CZ1 Reveals Efficient Carbon Fixation Modules.</title>
        <authorList>
            <person name="Bai X."/>
            <person name="Wang H."/>
            <person name="Cheng W."/>
            <person name="Wang J."/>
            <person name="Ma M."/>
            <person name="Hu H."/>
            <person name="Song Z."/>
            <person name="Ma H."/>
            <person name="Fan Y."/>
            <person name="Du C."/>
            <person name="Xu J."/>
        </authorList>
    </citation>
    <scope>NUCLEOTIDE SEQUENCE</scope>
    <source>
        <strain evidence="2">CZ1</strain>
    </source>
</reference>
<organism evidence="2">
    <name type="scientific">Leptolyngbya boryana CZ1</name>
    <dbReference type="NCBI Taxonomy" id="3060204"/>
    <lineage>
        <taxon>Bacteria</taxon>
        <taxon>Bacillati</taxon>
        <taxon>Cyanobacteriota</taxon>
        <taxon>Cyanophyceae</taxon>
        <taxon>Leptolyngbyales</taxon>
        <taxon>Leptolyngbyaceae</taxon>
        <taxon>Leptolyngbya group</taxon>
        <taxon>Leptolyngbya</taxon>
    </lineage>
</organism>